<evidence type="ECO:0000256" key="2">
    <source>
        <dbReference type="ARBA" id="ARBA00022679"/>
    </source>
</evidence>
<comment type="caution">
    <text evidence="6">The sequence shown here is derived from an EMBL/GenBank/DDBJ whole genome shotgun (WGS) entry which is preliminary data.</text>
</comment>
<dbReference type="GO" id="GO:0032259">
    <property type="term" value="P:methylation"/>
    <property type="evidence" value="ECO:0007669"/>
    <property type="project" value="UniProtKB-KW"/>
</dbReference>
<dbReference type="Pfam" id="PF00891">
    <property type="entry name" value="Methyltransf_2"/>
    <property type="match status" value="2"/>
</dbReference>
<dbReference type="InterPro" id="IPR001077">
    <property type="entry name" value="COMT_C"/>
</dbReference>
<dbReference type="SUPFAM" id="SSF53335">
    <property type="entry name" value="S-adenosyl-L-methionine-dependent methyltransferases"/>
    <property type="match status" value="2"/>
</dbReference>
<dbReference type="Gene3D" id="3.40.50.150">
    <property type="entry name" value="Vaccinia Virus protein VP39"/>
    <property type="match status" value="2"/>
</dbReference>
<dbReference type="InterPro" id="IPR029063">
    <property type="entry name" value="SAM-dependent_MTases_sf"/>
</dbReference>
<evidence type="ECO:0000313" key="6">
    <source>
        <dbReference type="EMBL" id="KAJ6952731.1"/>
    </source>
</evidence>
<keyword evidence="7" id="KW-1185">Reference proteome</keyword>
<keyword evidence="2" id="KW-0808">Transferase</keyword>
<feature type="transmembrane region" description="Helical" evidence="4">
    <location>
        <begin position="85"/>
        <end position="109"/>
    </location>
</feature>
<keyword evidence="4" id="KW-0472">Membrane</keyword>
<accession>A0AAD6L9C6</accession>
<dbReference type="InterPro" id="IPR016461">
    <property type="entry name" value="COMT-like"/>
</dbReference>
<dbReference type="PANTHER" id="PTHR11746">
    <property type="entry name" value="O-METHYLTRANSFERASE"/>
    <property type="match status" value="1"/>
</dbReference>
<protein>
    <submittedName>
        <fullName evidence="6">Caffeic acid O-methyltransferase family protein</fullName>
    </submittedName>
</protein>
<dbReference type="EMBL" id="JAQIZT010000019">
    <property type="protein sequence ID" value="KAJ6952731.1"/>
    <property type="molecule type" value="Genomic_DNA"/>
</dbReference>
<evidence type="ECO:0000313" key="7">
    <source>
        <dbReference type="Proteomes" id="UP001164929"/>
    </source>
</evidence>
<dbReference type="PROSITE" id="PS51683">
    <property type="entry name" value="SAM_OMT_II"/>
    <property type="match status" value="1"/>
</dbReference>
<keyword evidence="1" id="KW-0489">Methyltransferase</keyword>
<proteinExistence type="predicted"/>
<dbReference type="GO" id="GO:0008171">
    <property type="term" value="F:O-methyltransferase activity"/>
    <property type="evidence" value="ECO:0007669"/>
    <property type="project" value="InterPro"/>
</dbReference>
<name>A0AAD6L9C6_9ROSI</name>
<reference evidence="6" key="1">
    <citation type="journal article" date="2023" name="Mol. Ecol. Resour.">
        <title>Chromosome-level genome assembly of a triploid poplar Populus alba 'Berolinensis'.</title>
        <authorList>
            <person name="Chen S."/>
            <person name="Yu Y."/>
            <person name="Wang X."/>
            <person name="Wang S."/>
            <person name="Zhang T."/>
            <person name="Zhou Y."/>
            <person name="He R."/>
            <person name="Meng N."/>
            <person name="Wang Y."/>
            <person name="Liu W."/>
            <person name="Liu Z."/>
            <person name="Liu J."/>
            <person name="Guo Q."/>
            <person name="Huang H."/>
            <person name="Sederoff R.R."/>
            <person name="Wang G."/>
            <person name="Qu G."/>
            <person name="Chen S."/>
        </authorList>
    </citation>
    <scope>NUCLEOTIDE SEQUENCE</scope>
    <source>
        <strain evidence="6">SC-2020</strain>
    </source>
</reference>
<evidence type="ECO:0000256" key="1">
    <source>
        <dbReference type="ARBA" id="ARBA00022603"/>
    </source>
</evidence>
<feature type="domain" description="O-methyltransferase C-terminal" evidence="5">
    <location>
        <begin position="13"/>
        <end position="81"/>
    </location>
</feature>
<keyword evidence="4" id="KW-0812">Transmembrane</keyword>
<keyword evidence="4" id="KW-1133">Transmembrane helix</keyword>
<evidence type="ECO:0000256" key="4">
    <source>
        <dbReference type="SAM" id="Phobius"/>
    </source>
</evidence>
<sequence length="148" mass="16261">MRAVVSHYKGGSDDVETVVDVGGGTGGHLAEIVKAYPHVKGINFDLPHVVAAAPAYNGVSHVGGNFFEAIPNADSIFMKVITRPFIAISMLLSFLTSFFFFLLLIQWVLHDWGDEYCVKILKNCRKAMPEKTGKLILLEIVLQPEENG</sequence>
<evidence type="ECO:0000259" key="5">
    <source>
        <dbReference type="Pfam" id="PF00891"/>
    </source>
</evidence>
<dbReference type="AlphaFoldDB" id="A0AAD6L9C6"/>
<keyword evidence="3" id="KW-0949">S-adenosyl-L-methionine</keyword>
<evidence type="ECO:0000256" key="3">
    <source>
        <dbReference type="ARBA" id="ARBA00022691"/>
    </source>
</evidence>
<feature type="domain" description="O-methyltransferase C-terminal" evidence="5">
    <location>
        <begin position="103"/>
        <end position="145"/>
    </location>
</feature>
<organism evidence="6 7">
    <name type="scientific">Populus alba x Populus x berolinensis</name>
    <dbReference type="NCBI Taxonomy" id="444605"/>
    <lineage>
        <taxon>Eukaryota</taxon>
        <taxon>Viridiplantae</taxon>
        <taxon>Streptophyta</taxon>
        <taxon>Embryophyta</taxon>
        <taxon>Tracheophyta</taxon>
        <taxon>Spermatophyta</taxon>
        <taxon>Magnoliopsida</taxon>
        <taxon>eudicotyledons</taxon>
        <taxon>Gunneridae</taxon>
        <taxon>Pentapetalae</taxon>
        <taxon>rosids</taxon>
        <taxon>fabids</taxon>
        <taxon>Malpighiales</taxon>
        <taxon>Salicaceae</taxon>
        <taxon>Saliceae</taxon>
        <taxon>Populus</taxon>
    </lineage>
</organism>
<dbReference type="Proteomes" id="UP001164929">
    <property type="component" value="Chromosome 19"/>
</dbReference>
<gene>
    <name evidence="6" type="ORF">NC653_041764</name>
</gene>